<name>A0AAV9NV68_9EURO</name>
<evidence type="ECO:0000313" key="4">
    <source>
        <dbReference type="EMBL" id="KAK5065002.1"/>
    </source>
</evidence>
<evidence type="ECO:0000256" key="2">
    <source>
        <dbReference type="ARBA" id="ARBA00023002"/>
    </source>
</evidence>
<keyword evidence="1" id="KW-0521">NADP</keyword>
<dbReference type="AlphaFoldDB" id="A0AAV9NV68"/>
<dbReference type="SUPFAM" id="SSF51735">
    <property type="entry name" value="NAD(P)-binding Rossmann-fold domains"/>
    <property type="match status" value="1"/>
</dbReference>
<protein>
    <recommendedName>
        <fullName evidence="3">NmrA-like domain-containing protein</fullName>
    </recommendedName>
</protein>
<sequence length="382" mass="42285">MLKPPASCLFAPRRTPSIKFLRTSTLVFPEPIPIPNINFLAKTHSNMSTQYANMQPSGFSNRVRNIAIVGAGGSVGSYVARALLGTSQHVVTALSRKDSKNKLPAGVIVKHVDYDEPSTLVTALQGQDVLIITMNVMAPPDTQRKLIAAAAEASVPWVLPNEWGADPSQTALIRDAFPHNTYAATRDYIDELGASSWIGMICSFWYEFSLAGSPSRYGFDFKERTVTFFDDGETKINTSTWEQCGRAVAALLSLKVLPDDENDKSPSISRFRNDFVYLSSFNVSQKDMFASVLRVTGAKESDWTVKHQSSKERYDEGVSMFKAGNRLGFAQLMYTRVFYPSDEGNYEKRGLLTNELLGLPEEKFDEATKRAVDIAHGEGTAY</sequence>
<accession>A0AAV9NV68</accession>
<dbReference type="Gene3D" id="3.90.25.10">
    <property type="entry name" value="UDP-galactose 4-epimerase, domain 1"/>
    <property type="match status" value="1"/>
</dbReference>
<evidence type="ECO:0000259" key="3">
    <source>
        <dbReference type="Pfam" id="PF05368"/>
    </source>
</evidence>
<dbReference type="CDD" id="cd05259">
    <property type="entry name" value="PCBER_SDR_a"/>
    <property type="match status" value="1"/>
</dbReference>
<dbReference type="RefSeq" id="XP_064712326.1">
    <property type="nucleotide sequence ID" value="XM_064844466.1"/>
</dbReference>
<reference evidence="4 5" key="1">
    <citation type="submission" date="2023-08" db="EMBL/GenBank/DDBJ databases">
        <title>Black Yeasts Isolated from many extreme environments.</title>
        <authorList>
            <person name="Coleine C."/>
            <person name="Stajich J.E."/>
            <person name="Selbmann L."/>
        </authorList>
    </citation>
    <scope>NUCLEOTIDE SEQUENCE [LARGE SCALE GENOMIC DNA]</scope>
    <source>
        <strain evidence="4 5">CCFEE 5792</strain>
    </source>
</reference>
<evidence type="ECO:0000256" key="1">
    <source>
        <dbReference type="ARBA" id="ARBA00022857"/>
    </source>
</evidence>
<dbReference type="PANTHER" id="PTHR47706:SF7">
    <property type="entry name" value="CIPA-LIKE, PUTATIVE (AFU_ORTHOLOGUE AFUA_1G01630)-RELATED"/>
    <property type="match status" value="1"/>
</dbReference>
<dbReference type="Gene3D" id="3.40.50.720">
    <property type="entry name" value="NAD(P)-binding Rossmann-like Domain"/>
    <property type="match status" value="1"/>
</dbReference>
<organism evidence="4 5">
    <name type="scientific">Exophiala bonariae</name>
    <dbReference type="NCBI Taxonomy" id="1690606"/>
    <lineage>
        <taxon>Eukaryota</taxon>
        <taxon>Fungi</taxon>
        <taxon>Dikarya</taxon>
        <taxon>Ascomycota</taxon>
        <taxon>Pezizomycotina</taxon>
        <taxon>Eurotiomycetes</taxon>
        <taxon>Chaetothyriomycetidae</taxon>
        <taxon>Chaetothyriales</taxon>
        <taxon>Herpotrichiellaceae</taxon>
        <taxon>Exophiala</taxon>
    </lineage>
</organism>
<dbReference type="InterPro" id="IPR045312">
    <property type="entry name" value="PCBER-like"/>
</dbReference>
<dbReference type="EMBL" id="JAVRRD010000001">
    <property type="protein sequence ID" value="KAK5065002.1"/>
    <property type="molecule type" value="Genomic_DNA"/>
</dbReference>
<keyword evidence="5" id="KW-1185">Reference proteome</keyword>
<dbReference type="InterPro" id="IPR008030">
    <property type="entry name" value="NmrA-like"/>
</dbReference>
<feature type="domain" description="NmrA-like" evidence="3">
    <location>
        <begin position="65"/>
        <end position="206"/>
    </location>
</feature>
<dbReference type="GeneID" id="89969059"/>
<dbReference type="GO" id="GO:0016491">
    <property type="term" value="F:oxidoreductase activity"/>
    <property type="evidence" value="ECO:0007669"/>
    <property type="project" value="UniProtKB-KW"/>
</dbReference>
<comment type="caution">
    <text evidence="4">The sequence shown here is derived from an EMBL/GenBank/DDBJ whole genome shotgun (WGS) entry which is preliminary data.</text>
</comment>
<evidence type="ECO:0000313" key="5">
    <source>
        <dbReference type="Proteomes" id="UP001358417"/>
    </source>
</evidence>
<dbReference type="PANTHER" id="PTHR47706">
    <property type="entry name" value="NMRA-LIKE FAMILY PROTEIN"/>
    <property type="match status" value="1"/>
</dbReference>
<gene>
    <name evidence="4" type="ORF">LTR84_000837</name>
</gene>
<dbReference type="Proteomes" id="UP001358417">
    <property type="component" value="Unassembled WGS sequence"/>
</dbReference>
<keyword evidence="2" id="KW-0560">Oxidoreductase</keyword>
<dbReference type="Pfam" id="PF05368">
    <property type="entry name" value="NmrA"/>
    <property type="match status" value="1"/>
</dbReference>
<dbReference type="InterPro" id="IPR036291">
    <property type="entry name" value="NAD(P)-bd_dom_sf"/>
</dbReference>
<dbReference type="InterPro" id="IPR051609">
    <property type="entry name" value="NmrA/Isoflavone_reductase-like"/>
</dbReference>
<proteinExistence type="predicted"/>